<evidence type="ECO:0000313" key="3">
    <source>
        <dbReference type="Proteomes" id="UP000000268"/>
    </source>
</evidence>
<dbReference type="EMBL" id="CP000828">
    <property type="protein sequence ID" value="ABW27417.1"/>
    <property type="molecule type" value="Genomic_DNA"/>
</dbReference>
<dbReference type="STRING" id="329726.AM1_2409"/>
<protein>
    <submittedName>
        <fullName evidence="2">Uncharacterized protein</fullName>
    </submittedName>
</protein>
<accession>B0C370</accession>
<name>B0C370_ACAM1</name>
<dbReference type="HOGENOM" id="CLU_3094355_0_0_3"/>
<dbReference type="AlphaFoldDB" id="B0C370"/>
<dbReference type="Proteomes" id="UP000000268">
    <property type="component" value="Chromosome"/>
</dbReference>
<reference evidence="2 3" key="1">
    <citation type="journal article" date="2008" name="Proc. Natl. Acad. Sci. U.S.A.">
        <title>Niche adaptation and genome expansion in the chlorophyll d-producing cyanobacterium Acaryochloris marina.</title>
        <authorList>
            <person name="Swingley W.D."/>
            <person name="Chen M."/>
            <person name="Cheung P.C."/>
            <person name="Conrad A.L."/>
            <person name="Dejesa L.C."/>
            <person name="Hao J."/>
            <person name="Honchak B.M."/>
            <person name="Karbach L.E."/>
            <person name="Kurdoglu A."/>
            <person name="Lahiri S."/>
            <person name="Mastrian S.D."/>
            <person name="Miyashita H."/>
            <person name="Page L."/>
            <person name="Ramakrishna P."/>
            <person name="Satoh S."/>
            <person name="Sattley W.M."/>
            <person name="Shimada Y."/>
            <person name="Taylor H.L."/>
            <person name="Tomo T."/>
            <person name="Tsuchiya T."/>
            <person name="Wang Z.T."/>
            <person name="Raymond J."/>
            <person name="Mimuro M."/>
            <person name="Blankenship R.E."/>
            <person name="Touchman J.W."/>
        </authorList>
    </citation>
    <scope>NUCLEOTIDE SEQUENCE [LARGE SCALE GENOMIC DNA]</scope>
    <source>
        <strain evidence="3">MBIC 11017</strain>
    </source>
</reference>
<gene>
    <name evidence="2" type="ordered locus">AM1_2409</name>
</gene>
<keyword evidence="3" id="KW-1185">Reference proteome</keyword>
<organism evidence="2 3">
    <name type="scientific">Acaryochloris marina (strain MBIC 11017)</name>
    <dbReference type="NCBI Taxonomy" id="329726"/>
    <lineage>
        <taxon>Bacteria</taxon>
        <taxon>Bacillati</taxon>
        <taxon>Cyanobacteriota</taxon>
        <taxon>Cyanophyceae</taxon>
        <taxon>Acaryochloridales</taxon>
        <taxon>Acaryochloridaceae</taxon>
        <taxon>Acaryochloris</taxon>
    </lineage>
</organism>
<feature type="coiled-coil region" evidence="1">
    <location>
        <begin position="14"/>
        <end position="41"/>
    </location>
</feature>
<sequence length="51" mass="5678">MTQIEQNTAKHSELEEIVGLAESAEAKMKILAQQAEKFIGKWEKTASSQDT</sequence>
<proteinExistence type="predicted"/>
<evidence type="ECO:0000313" key="2">
    <source>
        <dbReference type="EMBL" id="ABW27417.1"/>
    </source>
</evidence>
<keyword evidence="1" id="KW-0175">Coiled coil</keyword>
<evidence type="ECO:0000256" key="1">
    <source>
        <dbReference type="SAM" id="Coils"/>
    </source>
</evidence>
<dbReference type="RefSeq" id="WP_012162883.1">
    <property type="nucleotide sequence ID" value="NC_009925.1"/>
</dbReference>
<dbReference type="KEGG" id="amr:AM1_2409"/>